<gene>
    <name evidence="2" type="ORF">ACHHYP_07858</name>
</gene>
<evidence type="ECO:0000256" key="1">
    <source>
        <dbReference type="SAM" id="Phobius"/>
    </source>
</evidence>
<feature type="transmembrane region" description="Helical" evidence="1">
    <location>
        <begin position="409"/>
        <end position="431"/>
    </location>
</feature>
<feature type="transmembrane region" description="Helical" evidence="1">
    <location>
        <begin position="42"/>
        <end position="66"/>
    </location>
</feature>
<keyword evidence="1" id="KW-0812">Transmembrane</keyword>
<dbReference type="AlphaFoldDB" id="A0A1V9ZLJ3"/>
<feature type="transmembrane region" description="Helical" evidence="1">
    <location>
        <begin position="371"/>
        <end position="389"/>
    </location>
</feature>
<keyword evidence="1" id="KW-1133">Transmembrane helix</keyword>
<protein>
    <recommendedName>
        <fullName evidence="4">Transmembrane protein</fullName>
    </recommendedName>
</protein>
<reference evidence="2 3" key="1">
    <citation type="journal article" date="2014" name="Genome Biol. Evol.">
        <title>The secreted proteins of Achlya hypogyna and Thraustotheca clavata identify the ancestral oomycete secretome and reveal gene acquisitions by horizontal gene transfer.</title>
        <authorList>
            <person name="Misner I."/>
            <person name="Blouin N."/>
            <person name="Leonard G."/>
            <person name="Richards T.A."/>
            <person name="Lane C.E."/>
        </authorList>
    </citation>
    <scope>NUCLEOTIDE SEQUENCE [LARGE SCALE GENOMIC DNA]</scope>
    <source>
        <strain evidence="2 3">ATCC 48635</strain>
    </source>
</reference>
<feature type="transmembrane region" description="Helical" evidence="1">
    <location>
        <begin position="494"/>
        <end position="514"/>
    </location>
</feature>
<proteinExistence type="predicted"/>
<sequence length="644" mass="70370">MSDANKVKAAATKGPLVVVPDGRKLSTFTTMKKMIVPERAPFRHGLVLALLCTGFATVVAITTYYLNQIANTPVFFGTVMNSFIYHPVEVPIGTLLQGAGSLSANASLPTKPSLSDLYKQSCADSACATAFLPVATEAWSYVGRAFALVPDFDQVIFQDPTQSVKFEHINNLHGANTPVAQFYIDGYPMAMTCMVREASFYLTQQAATTAVVDALAFCSQRAYDASWVCENDVAADVNTYVLQMNKGVASFVGVVKRSQVYLNAGRTAQLSGGLSGGVFLESVPGIAEYQSGIVQASAPWDVLVDSSCANLNPATKTGWLLQMQGVVTMTWKCDSLMLTNSIVLWVMTIYLVALQWIFLRRSVICVMPVYMSKNVVGAAILFVAFWGNSNLQTLSTFLRQNPVAGFDTTFYALCGPAQIASIVGIMTGTVIQIWFNPLIVTQTWLLLVFSVVNWIIVFVLEGFVFPYRSSNVQSGCSLATSTTCYQYSTIHDTFFVSAIVSGVVVLLAIVVIYYDAYRVSDPVVIPSTNSMLQYLTVTDFSTIATTTRGCSIVDPQGGARIDEGILLIKNMLHVSNSNLTRLSNVQYEVVYRFMPFFLKRLFSDTVGSILVYKVVDGKITGEFTHKFLHEMEIGSMDKVTGYLS</sequence>
<dbReference type="OrthoDB" id="74479at2759"/>
<name>A0A1V9ZLJ3_ACHHY</name>
<feature type="transmembrane region" description="Helical" evidence="1">
    <location>
        <begin position="443"/>
        <end position="465"/>
    </location>
</feature>
<evidence type="ECO:0000313" key="3">
    <source>
        <dbReference type="Proteomes" id="UP000243579"/>
    </source>
</evidence>
<accession>A0A1V9ZLJ3</accession>
<evidence type="ECO:0008006" key="4">
    <source>
        <dbReference type="Google" id="ProtNLM"/>
    </source>
</evidence>
<feature type="transmembrane region" description="Helical" evidence="1">
    <location>
        <begin position="342"/>
        <end position="359"/>
    </location>
</feature>
<dbReference type="Proteomes" id="UP000243579">
    <property type="component" value="Unassembled WGS sequence"/>
</dbReference>
<organism evidence="2 3">
    <name type="scientific">Achlya hypogyna</name>
    <name type="common">Oomycete</name>
    <name type="synonym">Protoachlya hypogyna</name>
    <dbReference type="NCBI Taxonomy" id="1202772"/>
    <lineage>
        <taxon>Eukaryota</taxon>
        <taxon>Sar</taxon>
        <taxon>Stramenopiles</taxon>
        <taxon>Oomycota</taxon>
        <taxon>Saprolegniomycetes</taxon>
        <taxon>Saprolegniales</taxon>
        <taxon>Achlyaceae</taxon>
        <taxon>Achlya</taxon>
    </lineage>
</organism>
<dbReference type="EMBL" id="JNBR01000079">
    <property type="protein sequence ID" value="OQR98811.1"/>
    <property type="molecule type" value="Genomic_DNA"/>
</dbReference>
<keyword evidence="1" id="KW-0472">Membrane</keyword>
<evidence type="ECO:0000313" key="2">
    <source>
        <dbReference type="EMBL" id="OQR98811.1"/>
    </source>
</evidence>
<comment type="caution">
    <text evidence="2">The sequence shown here is derived from an EMBL/GenBank/DDBJ whole genome shotgun (WGS) entry which is preliminary data.</text>
</comment>
<keyword evidence="3" id="KW-1185">Reference proteome</keyword>